<dbReference type="InterPro" id="IPR000058">
    <property type="entry name" value="Znf_AN1"/>
</dbReference>
<keyword evidence="3 5" id="KW-0863">Zinc-finger</keyword>
<reference evidence="7 8" key="1">
    <citation type="journal article" date="2017" name="Genome Biol.">
        <title>New reference genome sequences of hot pepper reveal the massive evolution of plant disease-resistance genes by retroduplication.</title>
        <authorList>
            <person name="Kim S."/>
            <person name="Park J."/>
            <person name="Yeom S.I."/>
            <person name="Kim Y.M."/>
            <person name="Seo E."/>
            <person name="Kim K.T."/>
            <person name="Kim M.S."/>
            <person name="Lee J.M."/>
            <person name="Cheong K."/>
            <person name="Shin H.S."/>
            <person name="Kim S.B."/>
            <person name="Han K."/>
            <person name="Lee J."/>
            <person name="Park M."/>
            <person name="Lee H.A."/>
            <person name="Lee H.Y."/>
            <person name="Lee Y."/>
            <person name="Oh S."/>
            <person name="Lee J.H."/>
            <person name="Choi E."/>
            <person name="Choi E."/>
            <person name="Lee S.E."/>
            <person name="Jeon J."/>
            <person name="Kim H."/>
            <person name="Choi G."/>
            <person name="Song H."/>
            <person name="Lee J."/>
            <person name="Lee S.C."/>
            <person name="Kwon J.K."/>
            <person name="Lee H.Y."/>
            <person name="Koo N."/>
            <person name="Hong Y."/>
            <person name="Kim R.W."/>
            <person name="Kang W.H."/>
            <person name="Huh J.H."/>
            <person name="Kang B.C."/>
            <person name="Yang T.J."/>
            <person name="Lee Y.H."/>
            <person name="Bennetzen J.L."/>
            <person name="Choi D."/>
        </authorList>
    </citation>
    <scope>NUCLEOTIDE SEQUENCE [LARGE SCALE GENOMIC DNA]</scope>
    <source>
        <strain evidence="8">cv. PBC81</strain>
    </source>
</reference>
<comment type="caution">
    <text evidence="7">The sequence shown here is derived from an EMBL/GenBank/DDBJ whole genome shotgun (WGS) entry which is preliminary data.</text>
</comment>
<dbReference type="AlphaFoldDB" id="A0A2G2V966"/>
<dbReference type="InterPro" id="IPR035896">
    <property type="entry name" value="AN1-like_Znf"/>
</dbReference>
<name>A0A2G2V966_CAPBA</name>
<evidence type="ECO:0000256" key="1">
    <source>
        <dbReference type="ARBA" id="ARBA00003732"/>
    </source>
</evidence>
<dbReference type="EMBL" id="MLFT02000100">
    <property type="protein sequence ID" value="PHT29540.1"/>
    <property type="molecule type" value="Genomic_DNA"/>
</dbReference>
<evidence type="ECO:0000256" key="2">
    <source>
        <dbReference type="ARBA" id="ARBA00022723"/>
    </source>
</evidence>
<evidence type="ECO:0000313" key="8">
    <source>
        <dbReference type="Proteomes" id="UP000224567"/>
    </source>
</evidence>
<dbReference type="SUPFAM" id="SSF118310">
    <property type="entry name" value="AN1-like Zinc finger"/>
    <property type="match status" value="1"/>
</dbReference>
<dbReference type="SUPFAM" id="SSF57716">
    <property type="entry name" value="Glucocorticoid receptor-like (DNA-binding domain)"/>
    <property type="match status" value="1"/>
</dbReference>
<dbReference type="PROSITE" id="PS51039">
    <property type="entry name" value="ZF_AN1"/>
    <property type="match status" value="1"/>
</dbReference>
<dbReference type="InterPro" id="IPR050652">
    <property type="entry name" value="AN1_A20_ZnFinger"/>
</dbReference>
<dbReference type="OrthoDB" id="428577at2759"/>
<comment type="function">
    <text evidence="1">May be involved in environmental stress response.</text>
</comment>
<dbReference type="GO" id="GO:0008270">
    <property type="term" value="F:zinc ion binding"/>
    <property type="evidence" value="ECO:0007669"/>
    <property type="project" value="UniProtKB-KW"/>
</dbReference>
<keyword evidence="2" id="KW-0479">Metal-binding</keyword>
<evidence type="ECO:0000259" key="6">
    <source>
        <dbReference type="PROSITE" id="PS51039"/>
    </source>
</evidence>
<evidence type="ECO:0000256" key="5">
    <source>
        <dbReference type="PROSITE-ProRule" id="PRU00449"/>
    </source>
</evidence>
<organism evidence="7 8">
    <name type="scientific">Capsicum baccatum</name>
    <name type="common">Peruvian pepper</name>
    <dbReference type="NCBI Taxonomy" id="33114"/>
    <lineage>
        <taxon>Eukaryota</taxon>
        <taxon>Viridiplantae</taxon>
        <taxon>Streptophyta</taxon>
        <taxon>Embryophyta</taxon>
        <taxon>Tracheophyta</taxon>
        <taxon>Spermatophyta</taxon>
        <taxon>Magnoliopsida</taxon>
        <taxon>eudicotyledons</taxon>
        <taxon>Gunneridae</taxon>
        <taxon>Pentapetalae</taxon>
        <taxon>asterids</taxon>
        <taxon>lamiids</taxon>
        <taxon>Solanales</taxon>
        <taxon>Solanaceae</taxon>
        <taxon>Solanoideae</taxon>
        <taxon>Capsiceae</taxon>
        <taxon>Capsicum</taxon>
    </lineage>
</organism>
<dbReference type="Pfam" id="PF01754">
    <property type="entry name" value="zf-A20"/>
    <property type="match status" value="1"/>
</dbReference>
<dbReference type="Gene3D" id="4.10.1110.10">
    <property type="entry name" value="AN1-like Zinc finger"/>
    <property type="match status" value="1"/>
</dbReference>
<gene>
    <name evidence="7" type="ORF">CQW23_30867</name>
</gene>
<evidence type="ECO:0000256" key="3">
    <source>
        <dbReference type="ARBA" id="ARBA00022771"/>
    </source>
</evidence>
<evidence type="ECO:0000256" key="4">
    <source>
        <dbReference type="ARBA" id="ARBA00022833"/>
    </source>
</evidence>
<reference evidence="8" key="2">
    <citation type="journal article" date="2017" name="J. Anim. Genet.">
        <title>Multiple reference genome sequences of hot pepper reveal the massive evolution of plant disease resistance genes by retroduplication.</title>
        <authorList>
            <person name="Kim S."/>
            <person name="Park J."/>
            <person name="Yeom S.-I."/>
            <person name="Kim Y.-M."/>
            <person name="Seo E."/>
            <person name="Kim K.-T."/>
            <person name="Kim M.-S."/>
            <person name="Lee J.M."/>
            <person name="Cheong K."/>
            <person name="Shin H.-S."/>
            <person name="Kim S.-B."/>
            <person name="Han K."/>
            <person name="Lee J."/>
            <person name="Park M."/>
            <person name="Lee H.-A."/>
            <person name="Lee H.-Y."/>
            <person name="Lee Y."/>
            <person name="Oh S."/>
            <person name="Lee J.H."/>
            <person name="Choi E."/>
            <person name="Choi E."/>
            <person name="Lee S.E."/>
            <person name="Jeon J."/>
            <person name="Kim H."/>
            <person name="Choi G."/>
            <person name="Song H."/>
            <person name="Lee J."/>
            <person name="Lee S.-C."/>
            <person name="Kwon J.-K."/>
            <person name="Lee H.-Y."/>
            <person name="Koo N."/>
            <person name="Hong Y."/>
            <person name="Kim R.W."/>
            <person name="Kang W.-H."/>
            <person name="Huh J.H."/>
            <person name="Kang B.-C."/>
            <person name="Yang T.-J."/>
            <person name="Lee Y.-H."/>
            <person name="Bennetzen J.L."/>
            <person name="Choi D."/>
        </authorList>
    </citation>
    <scope>NUCLEOTIDE SEQUENCE [LARGE SCALE GENOMIC DNA]</scope>
    <source>
        <strain evidence="8">cv. PBC81</strain>
    </source>
</reference>
<sequence>MLGPIFDSDRFHSYESCSLGVITNVISKFSGINDEDFSILWTTGCQRKLQCINDEDFIILWTVGRQRKLHVRRKAASGSLWTEKMESSKETSCRAPEDPVLCINDCDFFGSAAMMNICSKFPKDMILLKQENAKLAASSSKDVVRRSSSSDESELAVAGAAVASADFASQISQVKSKEGLKKFRTCRKCVGLTGFSCKYGDLCCAVHHYSDKHNCPFDYKNVGRNAISKENPIIIAKKPIKI</sequence>
<dbReference type="PANTHER" id="PTHR10634:SF110">
    <property type="entry name" value="ZINC FINGER A20 AND AN1 DOMAIN-CONTAINING STRESS-ASSOCIATED PROTEIN 8"/>
    <property type="match status" value="1"/>
</dbReference>
<dbReference type="GO" id="GO:0003677">
    <property type="term" value="F:DNA binding"/>
    <property type="evidence" value="ECO:0007669"/>
    <property type="project" value="InterPro"/>
</dbReference>
<feature type="domain" description="AN1-type" evidence="6">
    <location>
        <begin position="173"/>
        <end position="223"/>
    </location>
</feature>
<keyword evidence="8" id="KW-1185">Reference proteome</keyword>
<keyword evidence="4" id="KW-0862">Zinc</keyword>
<dbReference type="InterPro" id="IPR002653">
    <property type="entry name" value="Znf_A20"/>
</dbReference>
<proteinExistence type="predicted"/>
<dbReference type="SMART" id="SM00154">
    <property type="entry name" value="ZnF_AN1"/>
    <property type="match status" value="1"/>
</dbReference>
<accession>A0A2G2V966</accession>
<protein>
    <recommendedName>
        <fullName evidence="6">AN1-type domain-containing protein</fullName>
    </recommendedName>
</protein>
<dbReference type="Proteomes" id="UP000224567">
    <property type="component" value="Unassembled WGS sequence"/>
</dbReference>
<dbReference type="PANTHER" id="PTHR10634">
    <property type="entry name" value="AN1-TYPE ZINC FINGER PROTEIN"/>
    <property type="match status" value="1"/>
</dbReference>
<dbReference type="Gene3D" id="1.20.5.4770">
    <property type="match status" value="1"/>
</dbReference>
<evidence type="ECO:0000313" key="7">
    <source>
        <dbReference type="EMBL" id="PHT29540.1"/>
    </source>
</evidence>